<dbReference type="AlphaFoldDB" id="A0AAD6SUH0"/>
<protein>
    <submittedName>
        <fullName evidence="2">Uncharacterized protein</fullName>
    </submittedName>
</protein>
<feature type="region of interest" description="Disordered" evidence="1">
    <location>
        <begin position="432"/>
        <end position="455"/>
    </location>
</feature>
<evidence type="ECO:0000313" key="3">
    <source>
        <dbReference type="Proteomes" id="UP001218188"/>
    </source>
</evidence>
<gene>
    <name evidence="2" type="ORF">C8F04DRAFT_1260059</name>
</gene>
<comment type="caution">
    <text evidence="2">The sequence shown here is derived from an EMBL/GenBank/DDBJ whole genome shotgun (WGS) entry which is preliminary data.</text>
</comment>
<evidence type="ECO:0000256" key="1">
    <source>
        <dbReference type="SAM" id="MobiDB-lite"/>
    </source>
</evidence>
<accession>A0AAD6SUH0</accession>
<dbReference type="EMBL" id="JARJCM010000058">
    <property type="protein sequence ID" value="KAJ7034294.1"/>
    <property type="molecule type" value="Genomic_DNA"/>
</dbReference>
<sequence>MGVPPLRRARARRLAFELVFHVWSVLLLRRRRRWRLKGREGRGKGTRDAAAMIRRTRFVTAELGRSSAPGFHLPLPPSLSLHHLYGGVPRFPVLTAVALASLHAHPRRRRPPRAAPHARFLPHSSSSSALRPVALVEALRTPLVCAPTASELDAYSSFPTNPASTELLRGTGDWGCRRFVGGGFTTVTPLARPAPAPAPPCSPSSSTKATALLTSRAPGRAVAVCVREGGFVVVSTARAFVVDGVSGSGGGGLGSGGGARCRWRALEARRVAEDELEGEWEWEWEASGSSGSGRPPIRALHTNRSVHARLHTAKNGSRVAFLELLDLDSGLYTTGGVLNLDLPAGMGTNGAYTCAALPLPFPHVARAWTSLPPPSPPAVIALPLPTIHHPPSALALPPWKSSARRIRTAPMRLVGVLPPKLCGDVVLSTARTPPGLPSRQPFARVDGLRKSHAHA</sequence>
<dbReference type="Proteomes" id="UP001218188">
    <property type="component" value="Unassembled WGS sequence"/>
</dbReference>
<proteinExistence type="predicted"/>
<name>A0AAD6SUH0_9AGAR</name>
<evidence type="ECO:0000313" key="2">
    <source>
        <dbReference type="EMBL" id="KAJ7034294.1"/>
    </source>
</evidence>
<reference evidence="2" key="1">
    <citation type="submission" date="2023-03" db="EMBL/GenBank/DDBJ databases">
        <title>Massive genome expansion in bonnet fungi (Mycena s.s.) driven by repeated elements and novel gene families across ecological guilds.</title>
        <authorList>
            <consortium name="Lawrence Berkeley National Laboratory"/>
            <person name="Harder C.B."/>
            <person name="Miyauchi S."/>
            <person name="Viragh M."/>
            <person name="Kuo A."/>
            <person name="Thoen E."/>
            <person name="Andreopoulos B."/>
            <person name="Lu D."/>
            <person name="Skrede I."/>
            <person name="Drula E."/>
            <person name="Henrissat B."/>
            <person name="Morin E."/>
            <person name="Kohler A."/>
            <person name="Barry K."/>
            <person name="LaButti K."/>
            <person name="Morin E."/>
            <person name="Salamov A."/>
            <person name="Lipzen A."/>
            <person name="Mereny Z."/>
            <person name="Hegedus B."/>
            <person name="Baldrian P."/>
            <person name="Stursova M."/>
            <person name="Weitz H."/>
            <person name="Taylor A."/>
            <person name="Grigoriev I.V."/>
            <person name="Nagy L.G."/>
            <person name="Martin F."/>
            <person name="Kauserud H."/>
        </authorList>
    </citation>
    <scope>NUCLEOTIDE SEQUENCE</scope>
    <source>
        <strain evidence="2">CBHHK200</strain>
    </source>
</reference>
<organism evidence="2 3">
    <name type="scientific">Mycena alexandri</name>
    <dbReference type="NCBI Taxonomy" id="1745969"/>
    <lineage>
        <taxon>Eukaryota</taxon>
        <taxon>Fungi</taxon>
        <taxon>Dikarya</taxon>
        <taxon>Basidiomycota</taxon>
        <taxon>Agaricomycotina</taxon>
        <taxon>Agaricomycetes</taxon>
        <taxon>Agaricomycetidae</taxon>
        <taxon>Agaricales</taxon>
        <taxon>Marasmiineae</taxon>
        <taxon>Mycenaceae</taxon>
        <taxon>Mycena</taxon>
    </lineage>
</organism>
<keyword evidence="3" id="KW-1185">Reference proteome</keyword>